<sequence>MVKFASALPKDDKNGLTSISSKLVQGLQDKTVFPVIGLLVTQEVNIDEDLEKEPKARFLQVEPVSDEYKDVVLQVLGELVAERTGARTGQPPLDVPEAEPEALTLELEEGGGYEYEIRDQPAGRLSLRLFTRSGIEAGMRGNLLRAEIGEVDPGRYQYRELPQTLWTIANVLLSEWEQNEAAGDVVDAEIVDDEDETEGDA</sequence>
<gene>
    <name evidence="1" type="ORF">FHX72_001415</name>
</gene>
<protein>
    <submittedName>
        <fullName evidence="1">Uncharacterized protein</fullName>
    </submittedName>
</protein>
<dbReference type="RefSeq" id="WP_183623888.1">
    <property type="nucleotide sequence ID" value="NZ_JACHWJ010000001.1"/>
</dbReference>
<evidence type="ECO:0000313" key="2">
    <source>
        <dbReference type="Proteomes" id="UP000545286"/>
    </source>
</evidence>
<accession>A0A7W4YF93</accession>
<dbReference type="AlphaFoldDB" id="A0A7W4YF93"/>
<comment type="caution">
    <text evidence="1">The sequence shown here is derived from an EMBL/GenBank/DDBJ whole genome shotgun (WGS) entry which is preliminary data.</text>
</comment>
<dbReference type="EMBL" id="JACHWJ010000001">
    <property type="protein sequence ID" value="MBB2957303.1"/>
    <property type="molecule type" value="Genomic_DNA"/>
</dbReference>
<reference evidence="1 2" key="1">
    <citation type="submission" date="2020-08" db="EMBL/GenBank/DDBJ databases">
        <title>Sequencing the genomes of 1000 actinobacteria strains.</title>
        <authorList>
            <person name="Klenk H.-P."/>
        </authorList>
    </citation>
    <scope>NUCLEOTIDE SEQUENCE [LARGE SCALE GENOMIC DNA]</scope>
    <source>
        <strain evidence="1 2">DSM 20419</strain>
    </source>
</reference>
<name>A0A7W4YF93_9MICO</name>
<dbReference type="Proteomes" id="UP000545286">
    <property type="component" value="Unassembled WGS sequence"/>
</dbReference>
<proteinExistence type="predicted"/>
<organism evidence="1 2">
    <name type="scientific">Pseudoclavibacter helvolus</name>
    <dbReference type="NCBI Taxonomy" id="255205"/>
    <lineage>
        <taxon>Bacteria</taxon>
        <taxon>Bacillati</taxon>
        <taxon>Actinomycetota</taxon>
        <taxon>Actinomycetes</taxon>
        <taxon>Micrococcales</taxon>
        <taxon>Microbacteriaceae</taxon>
        <taxon>Pseudoclavibacter</taxon>
    </lineage>
</organism>
<keyword evidence="2" id="KW-1185">Reference proteome</keyword>
<evidence type="ECO:0000313" key="1">
    <source>
        <dbReference type="EMBL" id="MBB2957303.1"/>
    </source>
</evidence>